<dbReference type="GO" id="GO:0001156">
    <property type="term" value="F:TFIIIC-class transcription factor complex binding"/>
    <property type="evidence" value="ECO:0007669"/>
    <property type="project" value="TreeGrafter"/>
</dbReference>
<dbReference type="GO" id="GO:0070898">
    <property type="term" value="P:RNA polymerase III preinitiation complex assembly"/>
    <property type="evidence" value="ECO:0007669"/>
    <property type="project" value="TreeGrafter"/>
</dbReference>
<reference evidence="3" key="1">
    <citation type="submission" date="2021-10" db="EMBL/GenBank/DDBJ databases">
        <title>De novo Genome Assembly of Clathrus columnatus (Basidiomycota, Fungi) Using Illumina and Nanopore Sequence Data.</title>
        <authorList>
            <person name="Ogiso-Tanaka E."/>
            <person name="Itagaki H."/>
            <person name="Hosoya T."/>
            <person name="Hosaka K."/>
        </authorList>
    </citation>
    <scope>NUCLEOTIDE SEQUENCE</scope>
    <source>
        <strain evidence="3">MO-923</strain>
    </source>
</reference>
<dbReference type="InterPro" id="IPR039467">
    <property type="entry name" value="TFIIIB_B''_Myb"/>
</dbReference>
<accession>A0AAV5A877</accession>
<comment type="caution">
    <text evidence="3">The sequence shown here is derived from an EMBL/GenBank/DDBJ whole genome shotgun (WGS) entry which is preliminary data.</text>
</comment>
<feature type="compositionally biased region" description="Basic and acidic residues" evidence="1">
    <location>
        <begin position="339"/>
        <end position="353"/>
    </location>
</feature>
<feature type="region of interest" description="Disordered" evidence="1">
    <location>
        <begin position="309"/>
        <end position="353"/>
    </location>
</feature>
<dbReference type="SUPFAM" id="SSF46689">
    <property type="entry name" value="Homeodomain-like"/>
    <property type="match status" value="1"/>
</dbReference>
<feature type="domain" description="Myb-like" evidence="2">
    <location>
        <begin position="413"/>
        <end position="461"/>
    </location>
</feature>
<dbReference type="CDD" id="cd00167">
    <property type="entry name" value="SANT"/>
    <property type="match status" value="1"/>
</dbReference>
<dbReference type="Gene3D" id="1.10.10.60">
    <property type="entry name" value="Homeodomain-like"/>
    <property type="match status" value="1"/>
</dbReference>
<evidence type="ECO:0000259" key="2">
    <source>
        <dbReference type="SMART" id="SM00717"/>
    </source>
</evidence>
<feature type="compositionally biased region" description="Basic and acidic residues" evidence="1">
    <location>
        <begin position="219"/>
        <end position="232"/>
    </location>
</feature>
<feature type="compositionally biased region" description="Basic and acidic residues" evidence="1">
    <location>
        <begin position="531"/>
        <end position="542"/>
    </location>
</feature>
<evidence type="ECO:0000256" key="1">
    <source>
        <dbReference type="SAM" id="MobiDB-lite"/>
    </source>
</evidence>
<proteinExistence type="predicted"/>
<feature type="compositionally biased region" description="Polar residues" evidence="1">
    <location>
        <begin position="90"/>
        <end position="157"/>
    </location>
</feature>
<feature type="compositionally biased region" description="Basic and acidic residues" evidence="1">
    <location>
        <begin position="309"/>
        <end position="318"/>
    </location>
</feature>
<dbReference type="PANTHER" id="PTHR22929">
    <property type="entry name" value="RNA POLYMERASE III TRANSCRIPTION INITIATION FACTOR B"/>
    <property type="match status" value="1"/>
</dbReference>
<dbReference type="GO" id="GO:0000126">
    <property type="term" value="C:transcription factor TFIIIB complex"/>
    <property type="evidence" value="ECO:0007669"/>
    <property type="project" value="TreeGrafter"/>
</dbReference>
<feature type="compositionally biased region" description="Polar residues" evidence="1">
    <location>
        <begin position="543"/>
        <end position="566"/>
    </location>
</feature>
<dbReference type="Proteomes" id="UP001050691">
    <property type="component" value="Unassembled WGS sequence"/>
</dbReference>
<feature type="compositionally biased region" description="Polar residues" evidence="1">
    <location>
        <begin position="181"/>
        <end position="197"/>
    </location>
</feature>
<feature type="compositionally biased region" description="Low complexity" evidence="1">
    <location>
        <begin position="48"/>
        <end position="65"/>
    </location>
</feature>
<sequence length="622" mass="68549">MSTRVEKGGPKFKPVLKSKSRPPPPPTTSAAPNDFCWLRPSPSVGPAQSDISQITSTQGTSTETAQPHEVSPSAKPITNNVSRRPATPILISNSRTRSSVMHVTPTPSSRNQITPVTISGSPSSPHTVTKTSEPAVTPQPSNDTQQESGKRSTVSQKQPKKALFDTEEQAKKNRRSKRATKTMTEETQNDGTDTLLQKTGELAEEPQVSPNSSLKRKRAESAQREGSTRLDGEGQSSGEATVKRRRRRKTIVEVPEGPIDPIDPTQITMRAICDDPGSGRKSSRWETSQVLHAEARKNAKEERARLVIEAEQRERDSGRSSSKRAPFQPTLPSTGASSERGEERTDEFSYDESLKASHYAPQVRIGANGEIVLDVDSLQVDRAADPDIVEEYSHIEENDHSRFTNSNSWSKRRLVRWGKEDTALFYAALRQFGQNFDLIARVLPGKTYRMCKNKFKAEDKKNPTLIDEALRNVVAVDLNVLSQMTGKDFTGPTPTITAKPALSLADADDSTIVQQQDDNMNGIENLEGGDTDERQHEQEQRGVTETQIAQATFPPESTFTTVRQSESPPPADTLLERSPSIPTKVAEFDTLKNKGKPNRQPILVGAPKRAISILPTRLSVKR</sequence>
<name>A0AAV5A877_9AGAM</name>
<feature type="region of interest" description="Disordered" evidence="1">
    <location>
        <begin position="1"/>
        <end position="287"/>
    </location>
</feature>
<feature type="compositionally biased region" description="Basic and acidic residues" evidence="1">
    <location>
        <begin position="162"/>
        <end position="171"/>
    </location>
</feature>
<dbReference type="AlphaFoldDB" id="A0AAV5A877"/>
<dbReference type="InterPro" id="IPR001005">
    <property type="entry name" value="SANT/Myb"/>
</dbReference>
<organism evidence="3 4">
    <name type="scientific">Clathrus columnatus</name>
    <dbReference type="NCBI Taxonomy" id="1419009"/>
    <lineage>
        <taxon>Eukaryota</taxon>
        <taxon>Fungi</taxon>
        <taxon>Dikarya</taxon>
        <taxon>Basidiomycota</taxon>
        <taxon>Agaricomycotina</taxon>
        <taxon>Agaricomycetes</taxon>
        <taxon>Phallomycetidae</taxon>
        <taxon>Phallales</taxon>
        <taxon>Clathraceae</taxon>
        <taxon>Clathrus</taxon>
    </lineage>
</organism>
<keyword evidence="4" id="KW-1185">Reference proteome</keyword>
<gene>
    <name evidence="3" type="ORF">Clacol_003926</name>
</gene>
<dbReference type="PANTHER" id="PTHR22929:SF0">
    <property type="entry name" value="TRANSCRIPTION FACTOR TFIIIB COMPONENT B'' HOMOLOG"/>
    <property type="match status" value="1"/>
</dbReference>
<evidence type="ECO:0000313" key="3">
    <source>
        <dbReference type="EMBL" id="GJJ09702.1"/>
    </source>
</evidence>
<feature type="region of interest" description="Disordered" evidence="1">
    <location>
        <begin position="519"/>
        <end position="582"/>
    </location>
</feature>
<dbReference type="SMART" id="SM00717">
    <property type="entry name" value="SANT"/>
    <property type="match status" value="1"/>
</dbReference>
<dbReference type="InterPro" id="IPR009057">
    <property type="entry name" value="Homeodomain-like_sf"/>
</dbReference>
<dbReference type="EMBL" id="BPWL01000004">
    <property type="protein sequence ID" value="GJJ09702.1"/>
    <property type="molecule type" value="Genomic_DNA"/>
</dbReference>
<protein>
    <recommendedName>
        <fullName evidence="2">Myb-like domain-containing protein</fullName>
    </recommendedName>
</protein>
<evidence type="ECO:0000313" key="4">
    <source>
        <dbReference type="Proteomes" id="UP001050691"/>
    </source>
</evidence>
<dbReference type="Pfam" id="PF15963">
    <property type="entry name" value="Myb_DNA-bind_7"/>
    <property type="match status" value="1"/>
</dbReference>